<reference evidence="2 3" key="1">
    <citation type="journal article" date="2019" name="Nat. Microbiol.">
        <title>Mediterranean grassland soil C-N compound turnover is dependent on rainfall and depth, and is mediated by genomically divergent microorganisms.</title>
        <authorList>
            <person name="Diamond S."/>
            <person name="Andeer P.F."/>
            <person name="Li Z."/>
            <person name="Crits-Christoph A."/>
            <person name="Burstein D."/>
            <person name="Anantharaman K."/>
            <person name="Lane K.R."/>
            <person name="Thomas B.C."/>
            <person name="Pan C."/>
            <person name="Northen T.R."/>
            <person name="Banfield J.F."/>
        </authorList>
    </citation>
    <scope>NUCLEOTIDE SEQUENCE [LARGE SCALE GENOMIC DNA]</scope>
    <source>
        <strain evidence="2">WS_11</strain>
    </source>
</reference>
<gene>
    <name evidence="2" type="ORF">E6K81_15835</name>
</gene>
<evidence type="ECO:0000256" key="1">
    <source>
        <dbReference type="SAM" id="SignalP"/>
    </source>
</evidence>
<dbReference type="EMBL" id="VBPB01000350">
    <property type="protein sequence ID" value="TMQ69031.1"/>
    <property type="molecule type" value="Genomic_DNA"/>
</dbReference>
<feature type="chain" id="PRO_5021835131" evidence="1">
    <location>
        <begin position="17"/>
        <end position="241"/>
    </location>
</feature>
<proteinExistence type="predicted"/>
<dbReference type="AlphaFoldDB" id="A0A538TZN2"/>
<accession>A0A538TZN2</accession>
<evidence type="ECO:0000313" key="2">
    <source>
        <dbReference type="EMBL" id="TMQ69031.1"/>
    </source>
</evidence>
<feature type="non-terminal residue" evidence="2">
    <location>
        <position position="241"/>
    </location>
</feature>
<dbReference type="Proteomes" id="UP000319771">
    <property type="component" value="Unassembled WGS sequence"/>
</dbReference>
<organism evidence="2 3">
    <name type="scientific">Eiseniibacteriota bacterium</name>
    <dbReference type="NCBI Taxonomy" id="2212470"/>
    <lineage>
        <taxon>Bacteria</taxon>
        <taxon>Candidatus Eiseniibacteriota</taxon>
    </lineage>
</organism>
<name>A0A538TZN2_UNCEI</name>
<comment type="caution">
    <text evidence="2">The sequence shown here is derived from an EMBL/GenBank/DDBJ whole genome shotgun (WGS) entry which is preliminary data.</text>
</comment>
<protein>
    <submittedName>
        <fullName evidence="2">Uncharacterized protein</fullName>
    </submittedName>
</protein>
<evidence type="ECO:0000313" key="3">
    <source>
        <dbReference type="Proteomes" id="UP000319771"/>
    </source>
</evidence>
<feature type="signal peptide" evidence="1">
    <location>
        <begin position="1"/>
        <end position="16"/>
    </location>
</feature>
<keyword evidence="1" id="KW-0732">Signal</keyword>
<sequence length="241" mass="25528">MAFLVAGLALCGAAGAAADGRGQYPAWLRNSFIDFGPAYLANDFSSAQLEPGFGPAAVNIPHMGARVTLLGHNFSRYLSAQATYMRPVVWTHYAGLDGAYSGRLLTNVVTVTARTTTSLGGPFSTHLEGGLAIVTRGAFSQGGRVVIKDADFPTTVWGGGLKYRLNQKWDLQGSLAYVPANEAFRQPSITVFATSAVLNLRPLPDDEVRANSTTETVFPKNVVQVGRATNALGTGPNDFMA</sequence>